<sequence>MGFYGTLVIARCDTLLPSLPEVQSAFGTRVVWPYRRDGGWQLLHLASPFGHQWPTVGAGPAPLAESTGAPALAVWISESSCLQYAAATPDGQSWTAHFANDANADVEWLRARAASLPARRPPAVR</sequence>
<dbReference type="Proteomes" id="UP000642070">
    <property type="component" value="Unassembled WGS sequence"/>
</dbReference>
<keyword evidence="2" id="KW-1185">Reference proteome</keyword>
<organism evidence="1 2">
    <name type="scientific">Dactylosporangium sucinum</name>
    <dbReference type="NCBI Taxonomy" id="1424081"/>
    <lineage>
        <taxon>Bacteria</taxon>
        <taxon>Bacillati</taxon>
        <taxon>Actinomycetota</taxon>
        <taxon>Actinomycetes</taxon>
        <taxon>Micromonosporales</taxon>
        <taxon>Micromonosporaceae</taxon>
        <taxon>Dactylosporangium</taxon>
    </lineage>
</organism>
<gene>
    <name evidence="1" type="ORF">GCM10007977_084470</name>
</gene>
<reference evidence="1" key="1">
    <citation type="journal article" date="2014" name="Int. J. Syst. Evol. Microbiol.">
        <title>Complete genome sequence of Corynebacterium casei LMG S-19264T (=DSM 44701T), isolated from a smear-ripened cheese.</title>
        <authorList>
            <consortium name="US DOE Joint Genome Institute (JGI-PGF)"/>
            <person name="Walter F."/>
            <person name="Albersmeier A."/>
            <person name="Kalinowski J."/>
            <person name="Ruckert C."/>
        </authorList>
    </citation>
    <scope>NUCLEOTIDE SEQUENCE</scope>
    <source>
        <strain evidence="1">JCM 19831</strain>
    </source>
</reference>
<protein>
    <submittedName>
        <fullName evidence="1">Uncharacterized protein</fullName>
    </submittedName>
</protein>
<name>A0A917UA43_9ACTN</name>
<dbReference type="AlphaFoldDB" id="A0A917UA43"/>
<evidence type="ECO:0000313" key="1">
    <source>
        <dbReference type="EMBL" id="GGM69822.1"/>
    </source>
</evidence>
<accession>A0A917UA43</accession>
<reference evidence="1" key="2">
    <citation type="submission" date="2020-09" db="EMBL/GenBank/DDBJ databases">
        <authorList>
            <person name="Sun Q."/>
            <person name="Ohkuma M."/>
        </authorList>
    </citation>
    <scope>NUCLEOTIDE SEQUENCE</scope>
    <source>
        <strain evidence="1">JCM 19831</strain>
    </source>
</reference>
<dbReference type="EMBL" id="BMPI01000059">
    <property type="protein sequence ID" value="GGM69822.1"/>
    <property type="molecule type" value="Genomic_DNA"/>
</dbReference>
<proteinExistence type="predicted"/>
<evidence type="ECO:0000313" key="2">
    <source>
        <dbReference type="Proteomes" id="UP000642070"/>
    </source>
</evidence>
<comment type="caution">
    <text evidence="1">The sequence shown here is derived from an EMBL/GenBank/DDBJ whole genome shotgun (WGS) entry which is preliminary data.</text>
</comment>